<evidence type="ECO:0000313" key="2">
    <source>
        <dbReference type="Proteomes" id="UP000054845"/>
    </source>
</evidence>
<sequence>MLVRRINGCDRTCYAAERGVQGDGLSKQKRPTRLYLHPPVDTLDPVRDPKGCEDQDRLMRRQRQRKGLFECPALARLPPPQRQPRWLPLSRGANHDRHTSSMKLPKRTTSCSISLYIRHLPSKIIHSRTQHLAPWTSGRSAAPTSRLTCPFSSPAPRAQTLFDRTLARHHVSRTIWQRAQM</sequence>
<keyword evidence="2" id="KW-1185">Reference proteome</keyword>
<accession>A0A0P1BQS0</accession>
<dbReference type="EMBL" id="CCYA01000270">
    <property type="protein sequence ID" value="CEH18169.1"/>
    <property type="molecule type" value="Genomic_DNA"/>
</dbReference>
<proteinExistence type="predicted"/>
<evidence type="ECO:0000313" key="1">
    <source>
        <dbReference type="EMBL" id="CEH18169.1"/>
    </source>
</evidence>
<dbReference type="Proteomes" id="UP000054845">
    <property type="component" value="Unassembled WGS sequence"/>
</dbReference>
<reference evidence="1 2" key="1">
    <citation type="submission" date="2014-09" db="EMBL/GenBank/DDBJ databases">
        <authorList>
            <person name="Magalhaes I.L.F."/>
            <person name="Oliveira U."/>
            <person name="Santos F.R."/>
            <person name="Vidigal T.H.D.A."/>
            <person name="Brescovit A.D."/>
            <person name="Santos A.J."/>
        </authorList>
    </citation>
    <scope>NUCLEOTIDE SEQUENCE [LARGE SCALE GENOMIC DNA]</scope>
</reference>
<protein>
    <submittedName>
        <fullName evidence="1">Uncharacterized protein</fullName>
    </submittedName>
</protein>
<dbReference type="AlphaFoldDB" id="A0A0P1BQS0"/>
<organism evidence="1 2">
    <name type="scientific">Ceraceosorus bombacis</name>
    <dbReference type="NCBI Taxonomy" id="401625"/>
    <lineage>
        <taxon>Eukaryota</taxon>
        <taxon>Fungi</taxon>
        <taxon>Dikarya</taxon>
        <taxon>Basidiomycota</taxon>
        <taxon>Ustilaginomycotina</taxon>
        <taxon>Exobasidiomycetes</taxon>
        <taxon>Ceraceosorales</taxon>
        <taxon>Ceraceosoraceae</taxon>
        <taxon>Ceraceosorus</taxon>
    </lineage>
</organism>
<name>A0A0P1BQS0_9BASI</name>